<dbReference type="EMBL" id="JASNQZ010000015">
    <property type="protein sequence ID" value="KAL0947782.1"/>
    <property type="molecule type" value="Genomic_DNA"/>
</dbReference>
<dbReference type="PANTHER" id="PTHR43976">
    <property type="entry name" value="SHORT CHAIN DEHYDROGENASE"/>
    <property type="match status" value="1"/>
</dbReference>
<protein>
    <recommendedName>
        <fullName evidence="5">NAD(P)-binding protein</fullName>
    </recommendedName>
</protein>
<evidence type="ECO:0000256" key="1">
    <source>
        <dbReference type="ARBA" id="ARBA00006484"/>
    </source>
</evidence>
<dbReference type="SUPFAM" id="SSF51735">
    <property type="entry name" value="NAD(P)-binding Rossmann-fold domains"/>
    <property type="match status" value="1"/>
</dbReference>
<evidence type="ECO:0000313" key="4">
    <source>
        <dbReference type="Proteomes" id="UP001556367"/>
    </source>
</evidence>
<dbReference type="InterPro" id="IPR002347">
    <property type="entry name" value="SDR_fam"/>
</dbReference>
<dbReference type="PANTHER" id="PTHR43976:SF16">
    <property type="entry name" value="SHORT-CHAIN DEHYDROGENASE_REDUCTASE FAMILY PROTEIN"/>
    <property type="match status" value="1"/>
</dbReference>
<dbReference type="Pfam" id="PF00106">
    <property type="entry name" value="adh_short"/>
    <property type="match status" value="1"/>
</dbReference>
<proteinExistence type="inferred from homology"/>
<reference evidence="4" key="1">
    <citation type="submission" date="2024-06" db="EMBL/GenBank/DDBJ databases">
        <title>Multi-omics analyses provide insights into the biosynthesis of the anticancer antibiotic pleurotin in Hohenbuehelia grisea.</title>
        <authorList>
            <person name="Weaver J.A."/>
            <person name="Alberti F."/>
        </authorList>
    </citation>
    <scope>NUCLEOTIDE SEQUENCE [LARGE SCALE GENOMIC DNA]</scope>
    <source>
        <strain evidence="4">T-177</strain>
    </source>
</reference>
<accession>A0ABR3IWV1</accession>
<dbReference type="InterPro" id="IPR036291">
    <property type="entry name" value="NAD(P)-bd_dom_sf"/>
</dbReference>
<dbReference type="InterPro" id="IPR051911">
    <property type="entry name" value="SDR_oxidoreductase"/>
</dbReference>
<evidence type="ECO:0000313" key="3">
    <source>
        <dbReference type="EMBL" id="KAL0947782.1"/>
    </source>
</evidence>
<dbReference type="Gene3D" id="3.40.50.720">
    <property type="entry name" value="NAD(P)-binding Rossmann-like Domain"/>
    <property type="match status" value="1"/>
</dbReference>
<keyword evidence="4" id="KW-1185">Reference proteome</keyword>
<organism evidence="3 4">
    <name type="scientific">Hohenbuehelia grisea</name>
    <dbReference type="NCBI Taxonomy" id="104357"/>
    <lineage>
        <taxon>Eukaryota</taxon>
        <taxon>Fungi</taxon>
        <taxon>Dikarya</taxon>
        <taxon>Basidiomycota</taxon>
        <taxon>Agaricomycotina</taxon>
        <taxon>Agaricomycetes</taxon>
        <taxon>Agaricomycetidae</taxon>
        <taxon>Agaricales</taxon>
        <taxon>Pleurotineae</taxon>
        <taxon>Pleurotaceae</taxon>
        <taxon>Hohenbuehelia</taxon>
    </lineage>
</organism>
<dbReference type="Proteomes" id="UP001556367">
    <property type="component" value="Unassembled WGS sequence"/>
</dbReference>
<name>A0ABR3IWV1_9AGAR</name>
<evidence type="ECO:0000256" key="2">
    <source>
        <dbReference type="ARBA" id="ARBA00023002"/>
    </source>
</evidence>
<comment type="similarity">
    <text evidence="1">Belongs to the short-chain dehydrogenases/reductases (SDR) family.</text>
</comment>
<dbReference type="PRINTS" id="PR00081">
    <property type="entry name" value="GDHRDH"/>
</dbReference>
<sequence length="210" mass="22587">MSSQQLVWLITGTSSGFGRRLVQSALSRGDLVIASARCLKSIQDLAECPSHQGRVRLLELDVSSGSKNIKHQVDIAVGFFGRIDVLVNNAGHAIPNILEEGGSECLRKQFEVNVFGVIDMANAAAPHMRAQGSGTIVNIGSRSAWKTEIAVGPDFRRRCRCLRSCGFAISCCQTPAVCELTSPLVFFFPGDRSVLCLQGSYSRADGNARG</sequence>
<keyword evidence="2" id="KW-0560">Oxidoreductase</keyword>
<comment type="caution">
    <text evidence="3">The sequence shown here is derived from an EMBL/GenBank/DDBJ whole genome shotgun (WGS) entry which is preliminary data.</text>
</comment>
<evidence type="ECO:0008006" key="5">
    <source>
        <dbReference type="Google" id="ProtNLM"/>
    </source>
</evidence>
<gene>
    <name evidence="3" type="ORF">HGRIS_013856</name>
</gene>